<keyword evidence="5 11" id="KW-0444">Lipid biosynthesis</keyword>
<evidence type="ECO:0000256" key="10">
    <source>
        <dbReference type="ARBA" id="ARBA00048975"/>
    </source>
</evidence>
<evidence type="ECO:0000256" key="6">
    <source>
        <dbReference type="ARBA" id="ARBA00022556"/>
    </source>
</evidence>
<comment type="pathway">
    <text evidence="11">Bacterial outer membrane biogenesis; LPS lipid A biosynthesis.</text>
</comment>
<comment type="function">
    <text evidence="1 11">Condensation of UDP-2,3-diacylglucosamine and 2,3-diacylglucosamine-1-phosphate to form lipid A disaccharide, a precursor of lipid A, a phosphorylated glycolipid that anchors the lipopolysaccharide to the outer membrane of the cell.</text>
</comment>
<dbReference type="EC" id="2.4.1.182" evidence="3 11"/>
<dbReference type="Pfam" id="PF02684">
    <property type="entry name" value="LpxB"/>
    <property type="match status" value="1"/>
</dbReference>
<evidence type="ECO:0000256" key="8">
    <source>
        <dbReference type="ARBA" id="ARBA00022679"/>
    </source>
</evidence>
<evidence type="ECO:0000256" key="4">
    <source>
        <dbReference type="ARBA" id="ARBA00020902"/>
    </source>
</evidence>
<evidence type="ECO:0000256" key="11">
    <source>
        <dbReference type="HAMAP-Rule" id="MF_00392"/>
    </source>
</evidence>
<dbReference type="GO" id="GO:0008915">
    <property type="term" value="F:lipid-A-disaccharide synthase activity"/>
    <property type="evidence" value="ECO:0007669"/>
    <property type="project" value="UniProtKB-UniRule"/>
</dbReference>
<accession>A0A5C8ZA78</accession>
<comment type="similarity">
    <text evidence="2 11">Belongs to the LpxB family.</text>
</comment>
<reference evidence="12 13" key="1">
    <citation type="submission" date="2019-07" db="EMBL/GenBank/DDBJ databases">
        <title>Reinekea sp. strain SSH23 genome sequencing and assembly.</title>
        <authorList>
            <person name="Kim I."/>
        </authorList>
    </citation>
    <scope>NUCLEOTIDE SEQUENCE [LARGE SCALE GENOMIC DNA]</scope>
    <source>
        <strain evidence="12 13">SSH23</strain>
    </source>
</reference>
<keyword evidence="9 11" id="KW-0443">Lipid metabolism</keyword>
<dbReference type="GO" id="GO:0005543">
    <property type="term" value="F:phospholipid binding"/>
    <property type="evidence" value="ECO:0007669"/>
    <property type="project" value="TreeGrafter"/>
</dbReference>
<dbReference type="GO" id="GO:0009245">
    <property type="term" value="P:lipid A biosynthetic process"/>
    <property type="evidence" value="ECO:0007669"/>
    <property type="project" value="UniProtKB-UniRule"/>
</dbReference>
<evidence type="ECO:0000256" key="3">
    <source>
        <dbReference type="ARBA" id="ARBA00012687"/>
    </source>
</evidence>
<dbReference type="OrthoDB" id="9801642at2"/>
<evidence type="ECO:0000256" key="9">
    <source>
        <dbReference type="ARBA" id="ARBA00023098"/>
    </source>
</evidence>
<proteinExistence type="inferred from homology"/>
<protein>
    <recommendedName>
        <fullName evidence="4 11">Lipid-A-disaccharide synthase</fullName>
        <ecNumber evidence="3 11">2.4.1.182</ecNumber>
    </recommendedName>
</protein>
<dbReference type="RefSeq" id="WP_147713470.1">
    <property type="nucleotide sequence ID" value="NZ_VKAD01000001.1"/>
</dbReference>
<dbReference type="GO" id="GO:0016020">
    <property type="term" value="C:membrane"/>
    <property type="evidence" value="ECO:0007669"/>
    <property type="project" value="GOC"/>
</dbReference>
<dbReference type="Proteomes" id="UP000321764">
    <property type="component" value="Unassembled WGS sequence"/>
</dbReference>
<dbReference type="EMBL" id="VKAD01000001">
    <property type="protein sequence ID" value="TXR54071.1"/>
    <property type="molecule type" value="Genomic_DNA"/>
</dbReference>
<organism evidence="12 13">
    <name type="scientific">Reinekea thalattae</name>
    <dbReference type="NCBI Taxonomy" id="2593301"/>
    <lineage>
        <taxon>Bacteria</taxon>
        <taxon>Pseudomonadati</taxon>
        <taxon>Pseudomonadota</taxon>
        <taxon>Gammaproteobacteria</taxon>
        <taxon>Oceanospirillales</taxon>
        <taxon>Saccharospirillaceae</taxon>
        <taxon>Reinekea</taxon>
    </lineage>
</organism>
<sequence>MAAKLKVALLAGEASGDILGAGLMKALKAQYPDIEFAGIGGPLMIEQGMQSLVPMERLSVMGITEVLSRLRELFAIRARYRDWCIDFQPDVFVGIDAPDFNIGLEKQLRRAGIKTVHYVSPSVWAWRKGRIKNIRKAVDHMLTLLPFEADFYRQESIPVTFVGHTLADQLPLEPDTDSARQALILDGKLTVDGKKPVVAMLPGSRGSEVKQLLPLFMQSLLLVQQQLGDIQVLLPAANAKRRQQIEALLAELSLPIDIQILDQQADQAIAASDVTLVASGTATLQTMLLKKPMVVAYKMSPLSFFIISKLATTRWVALPNILEQRDWVPERLQGAATAEQISQDLVTALQDTEYRQDFIERAGQWHKKLALNADQQAANAVLSVAKK</sequence>
<evidence type="ECO:0000256" key="5">
    <source>
        <dbReference type="ARBA" id="ARBA00022516"/>
    </source>
</evidence>
<dbReference type="PANTHER" id="PTHR30372:SF4">
    <property type="entry name" value="LIPID-A-DISACCHARIDE SYNTHASE, MITOCHONDRIAL-RELATED"/>
    <property type="match status" value="1"/>
</dbReference>
<evidence type="ECO:0000256" key="2">
    <source>
        <dbReference type="ARBA" id="ARBA00007868"/>
    </source>
</evidence>
<keyword evidence="7 11" id="KW-0328">Glycosyltransferase</keyword>
<evidence type="ECO:0000256" key="1">
    <source>
        <dbReference type="ARBA" id="ARBA00002056"/>
    </source>
</evidence>
<dbReference type="UniPathway" id="UPA00973"/>
<evidence type="ECO:0000313" key="13">
    <source>
        <dbReference type="Proteomes" id="UP000321764"/>
    </source>
</evidence>
<keyword evidence="6 11" id="KW-0441">Lipid A biosynthesis</keyword>
<dbReference type="SUPFAM" id="SSF53756">
    <property type="entry name" value="UDP-Glycosyltransferase/glycogen phosphorylase"/>
    <property type="match status" value="1"/>
</dbReference>
<comment type="catalytic activity">
    <reaction evidence="10 11">
        <text>a lipid X + a UDP-2-N,3-O-bis[(3R)-3-hydroxyacyl]-alpha-D-glucosamine = a lipid A disaccharide + UDP + H(+)</text>
        <dbReference type="Rhea" id="RHEA:67828"/>
        <dbReference type="ChEBI" id="CHEBI:15378"/>
        <dbReference type="ChEBI" id="CHEBI:58223"/>
        <dbReference type="ChEBI" id="CHEBI:137748"/>
        <dbReference type="ChEBI" id="CHEBI:176338"/>
        <dbReference type="ChEBI" id="CHEBI:176343"/>
        <dbReference type="EC" id="2.4.1.182"/>
    </reaction>
</comment>
<evidence type="ECO:0000313" key="12">
    <source>
        <dbReference type="EMBL" id="TXR54071.1"/>
    </source>
</evidence>
<dbReference type="PANTHER" id="PTHR30372">
    <property type="entry name" value="LIPID-A-DISACCHARIDE SYNTHASE"/>
    <property type="match status" value="1"/>
</dbReference>
<dbReference type="AlphaFoldDB" id="A0A5C8ZA78"/>
<keyword evidence="13" id="KW-1185">Reference proteome</keyword>
<dbReference type="HAMAP" id="MF_00392">
    <property type="entry name" value="LpxB"/>
    <property type="match status" value="1"/>
</dbReference>
<name>A0A5C8ZA78_9GAMM</name>
<comment type="caution">
    <text evidence="12">The sequence shown here is derived from an EMBL/GenBank/DDBJ whole genome shotgun (WGS) entry which is preliminary data.</text>
</comment>
<evidence type="ECO:0000256" key="7">
    <source>
        <dbReference type="ARBA" id="ARBA00022676"/>
    </source>
</evidence>
<dbReference type="NCBIfam" id="TIGR00215">
    <property type="entry name" value="lpxB"/>
    <property type="match status" value="1"/>
</dbReference>
<dbReference type="InterPro" id="IPR003835">
    <property type="entry name" value="Glyco_trans_19"/>
</dbReference>
<gene>
    <name evidence="11" type="primary">lpxB</name>
    <name evidence="12" type="ORF">FME95_05915</name>
</gene>
<keyword evidence="8 11" id="KW-0808">Transferase</keyword>